<dbReference type="Proteomes" id="UP001204439">
    <property type="component" value="Unassembled WGS sequence"/>
</dbReference>
<name>A0ABU4JDJ5_9FLAO</name>
<dbReference type="RefSeq" id="WP_063968497.1">
    <property type="nucleotide sequence ID" value="NZ_JAMXLT020000003.1"/>
</dbReference>
<evidence type="ECO:0000256" key="1">
    <source>
        <dbReference type="SAM" id="Phobius"/>
    </source>
</evidence>
<gene>
    <name evidence="2" type="ORF">NG800_002400</name>
</gene>
<feature type="transmembrane region" description="Helical" evidence="1">
    <location>
        <begin position="12"/>
        <end position="33"/>
    </location>
</feature>
<reference evidence="2 3" key="1">
    <citation type="submission" date="2023-11" db="EMBL/GenBank/DDBJ databases">
        <title>First isolation, identification, and characterization of non-pathogenic Epilithonimonas ginsengisoli isolated from diseased farmed rainbow trout (Oncorhynchus mykiss) in Chile.</title>
        <authorList>
            <person name="Miranda C.D."/>
            <person name="Irgang R."/>
            <person name="Concha C."/>
            <person name="Rojas R."/>
            <person name="Avendano R."/>
        </authorList>
    </citation>
    <scope>NUCLEOTIDE SEQUENCE [LARGE SCALE GENOMIC DNA]</scope>
    <source>
        <strain evidence="2 3">FP99</strain>
    </source>
</reference>
<keyword evidence="1" id="KW-1133">Transmembrane helix</keyword>
<keyword evidence="3" id="KW-1185">Reference proteome</keyword>
<keyword evidence="1" id="KW-0812">Transmembrane</keyword>
<evidence type="ECO:0000313" key="2">
    <source>
        <dbReference type="EMBL" id="MDW8547744.1"/>
    </source>
</evidence>
<feature type="transmembrane region" description="Helical" evidence="1">
    <location>
        <begin position="70"/>
        <end position="93"/>
    </location>
</feature>
<accession>A0ABU4JDJ5</accession>
<keyword evidence="1" id="KW-0472">Membrane</keyword>
<evidence type="ECO:0000313" key="3">
    <source>
        <dbReference type="Proteomes" id="UP001204439"/>
    </source>
</evidence>
<proteinExistence type="predicted"/>
<dbReference type="EMBL" id="JAMXLT020000003">
    <property type="protein sequence ID" value="MDW8547744.1"/>
    <property type="molecule type" value="Genomic_DNA"/>
</dbReference>
<comment type="caution">
    <text evidence="2">The sequence shown here is derived from an EMBL/GenBank/DDBJ whole genome shotgun (WGS) entry which is preliminary data.</text>
</comment>
<sequence>MTIKEKLKLLKFFGTILIVILIPIALFYLFLIIPEYCACSQVQFEGEKGIDIYGSEIDCGGENQAFSEAFFQIFSLITGGISLVIIIINIFYYRLKKQL</sequence>
<protein>
    <submittedName>
        <fullName evidence="2">Uncharacterized protein</fullName>
    </submittedName>
</protein>
<organism evidence="2 3">
    <name type="scientific">Epilithonimonas ginsengisoli</name>
    <dbReference type="NCBI Taxonomy" id="1245592"/>
    <lineage>
        <taxon>Bacteria</taxon>
        <taxon>Pseudomonadati</taxon>
        <taxon>Bacteroidota</taxon>
        <taxon>Flavobacteriia</taxon>
        <taxon>Flavobacteriales</taxon>
        <taxon>Weeksellaceae</taxon>
        <taxon>Chryseobacterium group</taxon>
        <taxon>Epilithonimonas</taxon>
    </lineage>
</organism>